<dbReference type="AlphaFoldDB" id="A0A1Y2FBH2"/>
<dbReference type="Pfam" id="PF13417">
    <property type="entry name" value="GST_N_3"/>
    <property type="match status" value="1"/>
</dbReference>
<dbReference type="InterPro" id="IPR050983">
    <property type="entry name" value="GST_Omega/HSP26"/>
</dbReference>
<dbReference type="STRING" id="56484.A0A1Y2FBH2"/>
<dbReference type="CDD" id="cd00570">
    <property type="entry name" value="GST_N_family"/>
    <property type="match status" value="1"/>
</dbReference>
<sequence length="308" mass="33683">MAEPILYSYDFSPYAFKVRSVLSLLNIKYKVVQVDMVMPRPELEAIGVNYRRIPILAVGKNIYCDSQSIIEYLLSREDARSIVPAGSETSQLGLKVLGDLIFRTTLSTMDPSGSPPAFIKDRASVFPILASGTLEKDPSIREHAIAEVQSLFTAIQDTFCSNGKKWALGGDAPSLADAHVAWAVRFVIKGIKLDQKEKVLSKEALPRLHDWLERFEQALDLNTPTLTGDEAKKVVFDAASPTTQGLGVQNGLGGFQKNQKVSVSQSDADPTHPVDGQLLALDAKELVVALDNGLHIHFPRLGSKLSKL</sequence>
<reference evidence="2 3" key="1">
    <citation type="submission" date="2016-07" db="EMBL/GenBank/DDBJ databases">
        <title>Pervasive Adenine N6-methylation of Active Genes in Fungi.</title>
        <authorList>
            <consortium name="DOE Joint Genome Institute"/>
            <person name="Mondo S.J."/>
            <person name="Dannebaum R.O."/>
            <person name="Kuo R.C."/>
            <person name="Labutti K."/>
            <person name="Haridas S."/>
            <person name="Kuo A."/>
            <person name="Salamov A."/>
            <person name="Ahrendt S.R."/>
            <person name="Lipzen A."/>
            <person name="Sullivan W."/>
            <person name="Andreopoulos W.B."/>
            <person name="Clum A."/>
            <person name="Lindquist E."/>
            <person name="Daum C."/>
            <person name="Ramamoorthy G.K."/>
            <person name="Gryganskyi A."/>
            <person name="Culley D."/>
            <person name="Magnuson J.K."/>
            <person name="James T.Y."/>
            <person name="O'Malley M.A."/>
            <person name="Stajich J.E."/>
            <person name="Spatafora J.W."/>
            <person name="Visel A."/>
            <person name="Grigoriev I.V."/>
        </authorList>
    </citation>
    <scope>NUCLEOTIDE SEQUENCE [LARGE SCALE GENOMIC DNA]</scope>
    <source>
        <strain evidence="2 3">12-1054</strain>
    </source>
</reference>
<evidence type="ECO:0000313" key="3">
    <source>
        <dbReference type="Proteomes" id="UP000193685"/>
    </source>
</evidence>
<dbReference type="PANTHER" id="PTHR43968">
    <property type="match status" value="1"/>
</dbReference>
<dbReference type="InterPro" id="IPR036282">
    <property type="entry name" value="Glutathione-S-Trfase_C_sf"/>
</dbReference>
<dbReference type="InterPro" id="IPR036249">
    <property type="entry name" value="Thioredoxin-like_sf"/>
</dbReference>
<protein>
    <submittedName>
        <fullName evidence="2">Glutathione S-transferase</fullName>
    </submittedName>
</protein>
<dbReference type="InterPro" id="IPR058268">
    <property type="entry name" value="DUF7962"/>
</dbReference>
<proteinExistence type="predicted"/>
<dbReference type="OMA" id="IPYTQCL"/>
<dbReference type="CDD" id="cd00299">
    <property type="entry name" value="GST_C_family"/>
    <property type="match status" value="1"/>
</dbReference>
<dbReference type="InterPro" id="IPR004045">
    <property type="entry name" value="Glutathione_S-Trfase_N"/>
</dbReference>
<evidence type="ECO:0000313" key="2">
    <source>
        <dbReference type="EMBL" id="ORY80967.1"/>
    </source>
</evidence>
<dbReference type="Pfam" id="PF25907">
    <property type="entry name" value="DUF7962"/>
    <property type="match status" value="1"/>
</dbReference>
<dbReference type="GO" id="GO:0005737">
    <property type="term" value="C:cytoplasm"/>
    <property type="evidence" value="ECO:0007669"/>
    <property type="project" value="TreeGrafter"/>
</dbReference>
<dbReference type="PROSITE" id="PS51354">
    <property type="entry name" value="GLUTAREDOXIN_2"/>
    <property type="match status" value="1"/>
</dbReference>
<dbReference type="GO" id="GO:0016740">
    <property type="term" value="F:transferase activity"/>
    <property type="evidence" value="ECO:0007669"/>
    <property type="project" value="UniProtKB-KW"/>
</dbReference>
<dbReference type="SUPFAM" id="SSF47616">
    <property type="entry name" value="GST C-terminal domain-like"/>
    <property type="match status" value="1"/>
</dbReference>
<dbReference type="SUPFAM" id="SSF52833">
    <property type="entry name" value="Thioredoxin-like"/>
    <property type="match status" value="1"/>
</dbReference>
<feature type="domain" description="GST N-terminal" evidence="1">
    <location>
        <begin position="2"/>
        <end position="81"/>
    </location>
</feature>
<dbReference type="Gene3D" id="3.40.30.110">
    <property type="match status" value="2"/>
</dbReference>
<dbReference type="RefSeq" id="XP_040724612.1">
    <property type="nucleotide sequence ID" value="XM_040871332.1"/>
</dbReference>
<name>A0A1Y2FBH2_PROLT</name>
<dbReference type="PROSITE" id="PS50404">
    <property type="entry name" value="GST_NTER"/>
    <property type="match status" value="1"/>
</dbReference>
<keyword evidence="2" id="KW-0808">Transferase</keyword>
<dbReference type="EMBL" id="MCFI01000012">
    <property type="protein sequence ID" value="ORY80967.1"/>
    <property type="molecule type" value="Genomic_DNA"/>
</dbReference>
<comment type="caution">
    <text evidence="2">The sequence shown here is derived from an EMBL/GenBank/DDBJ whole genome shotgun (WGS) entry which is preliminary data.</text>
</comment>
<evidence type="ECO:0000259" key="1">
    <source>
        <dbReference type="PROSITE" id="PS50404"/>
    </source>
</evidence>
<keyword evidence="3" id="KW-1185">Reference proteome</keyword>
<dbReference type="PANTHER" id="PTHR43968:SF6">
    <property type="entry name" value="GLUTATHIONE S-TRANSFERASE OMEGA"/>
    <property type="match status" value="1"/>
</dbReference>
<dbReference type="Proteomes" id="UP000193685">
    <property type="component" value="Unassembled WGS sequence"/>
</dbReference>
<dbReference type="OrthoDB" id="202840at2759"/>
<organism evidence="2 3">
    <name type="scientific">Protomyces lactucae-debilis</name>
    <dbReference type="NCBI Taxonomy" id="2754530"/>
    <lineage>
        <taxon>Eukaryota</taxon>
        <taxon>Fungi</taxon>
        <taxon>Dikarya</taxon>
        <taxon>Ascomycota</taxon>
        <taxon>Taphrinomycotina</taxon>
        <taxon>Taphrinomycetes</taxon>
        <taxon>Taphrinales</taxon>
        <taxon>Protomycetaceae</taxon>
        <taxon>Protomyces</taxon>
    </lineage>
</organism>
<accession>A0A1Y2FBH2</accession>
<gene>
    <name evidence="2" type="ORF">BCR37DRAFT_393610</name>
</gene>
<dbReference type="GeneID" id="63787931"/>